<dbReference type="EMBL" id="CAJOBC010008244">
    <property type="protein sequence ID" value="CAF3956295.1"/>
    <property type="molecule type" value="Genomic_DNA"/>
</dbReference>
<keyword evidence="5" id="KW-1185">Reference proteome</keyword>
<gene>
    <name evidence="3" type="ORF">GPM918_LOCUS23258</name>
    <name evidence="4" type="ORF">SRO942_LOCUS23257</name>
</gene>
<dbReference type="PROSITE" id="PS50280">
    <property type="entry name" value="SET"/>
    <property type="match status" value="1"/>
</dbReference>
<dbReference type="Pfam" id="PF13843">
    <property type="entry name" value="DDE_Tnp_1_7"/>
    <property type="match status" value="1"/>
</dbReference>
<name>A0A814VSZ1_9BILA</name>
<dbReference type="InterPro" id="IPR029526">
    <property type="entry name" value="PGBD"/>
</dbReference>
<protein>
    <recommendedName>
        <fullName evidence="2">SET domain-containing protein</fullName>
    </recommendedName>
</protein>
<proteinExistence type="predicted"/>
<reference evidence="3" key="1">
    <citation type="submission" date="2021-02" db="EMBL/GenBank/DDBJ databases">
        <authorList>
            <person name="Nowell W R."/>
        </authorList>
    </citation>
    <scope>NUCLEOTIDE SEQUENCE</scope>
</reference>
<evidence type="ECO:0000256" key="1">
    <source>
        <dbReference type="SAM" id="MobiDB-lite"/>
    </source>
</evidence>
<evidence type="ECO:0000313" key="4">
    <source>
        <dbReference type="EMBL" id="CAF3956295.1"/>
    </source>
</evidence>
<feature type="non-terminal residue" evidence="3">
    <location>
        <position position="514"/>
    </location>
</feature>
<feature type="compositionally biased region" description="Low complexity" evidence="1">
    <location>
        <begin position="210"/>
        <end position="221"/>
    </location>
</feature>
<dbReference type="EMBL" id="CAJNOQ010008243">
    <property type="protein sequence ID" value="CAF1192008.1"/>
    <property type="molecule type" value="Genomic_DNA"/>
</dbReference>
<dbReference type="AlphaFoldDB" id="A0A814VSZ1"/>
<accession>A0A814VSZ1</accession>
<evidence type="ECO:0000313" key="3">
    <source>
        <dbReference type="EMBL" id="CAF1192008.1"/>
    </source>
</evidence>
<feature type="region of interest" description="Disordered" evidence="1">
    <location>
        <begin position="194"/>
        <end position="224"/>
    </location>
</feature>
<dbReference type="OrthoDB" id="122438at2759"/>
<sequence>KSDIDRQEQDFCTKVVLELCETVPRSINHKLFFDNYFTTIKLQVELKKLGIYSVGTVRANRLPGLIMKGEKDLSKEGKGSMDHRVAEVDGVELCAERWYDNKAVNCLSTLYGCQPSDSVERWSSKEKNHIQVVRPNIVKAYNQHMGGVDLIDMLVSLYRINDRSKKYYTKIIFHLIDLSIVNAWLVVAESMLKSAPPTPSTKRGRPSLDSTSNENNQTTTSRAVPNSIPPSSFLPIKLVVFCIVMVFFKAIDLVDASEKYGDGQKMIVANEVIEKGEKIWWCTCGDDDEIMSRDEILALCVDYPHLKNFLCWYSYMIADDMYLIPKTYCEQRNNDECCLFNHSCEPNCGFDISDSNNIVAFRTIQPGEELTYDYHFLETEPSLIRGMQCKCETKTCVGILNFDRYRDPEFQDKYFMYMSPYLQQRVRELKSKWYSGKCFTRTTADPKVRSLHALEWIRAGEIVAKFSGPIMVENHFIQHSDVPTCFVNHKKEVIAFGDLPCEAEITLNYHGTLL</sequence>
<dbReference type="Gene3D" id="2.170.270.10">
    <property type="entry name" value="SET domain"/>
    <property type="match status" value="1"/>
</dbReference>
<feature type="domain" description="SET" evidence="2">
    <location>
        <begin position="249"/>
        <end position="375"/>
    </location>
</feature>
<evidence type="ECO:0000259" key="2">
    <source>
        <dbReference type="PROSITE" id="PS50280"/>
    </source>
</evidence>
<dbReference type="InterPro" id="IPR001214">
    <property type="entry name" value="SET_dom"/>
</dbReference>
<comment type="caution">
    <text evidence="3">The sequence shown here is derived from an EMBL/GenBank/DDBJ whole genome shotgun (WGS) entry which is preliminary data.</text>
</comment>
<dbReference type="Proteomes" id="UP000681722">
    <property type="component" value="Unassembled WGS sequence"/>
</dbReference>
<dbReference type="InterPro" id="IPR046341">
    <property type="entry name" value="SET_dom_sf"/>
</dbReference>
<evidence type="ECO:0000313" key="5">
    <source>
        <dbReference type="Proteomes" id="UP000663829"/>
    </source>
</evidence>
<dbReference type="PANTHER" id="PTHR47272">
    <property type="entry name" value="DDE_TNP_1_7 DOMAIN-CONTAINING PROTEIN"/>
    <property type="match status" value="1"/>
</dbReference>
<dbReference type="Proteomes" id="UP000663829">
    <property type="component" value="Unassembled WGS sequence"/>
</dbReference>
<dbReference type="Pfam" id="PF00856">
    <property type="entry name" value="SET"/>
    <property type="match status" value="1"/>
</dbReference>
<dbReference type="SUPFAM" id="SSF82199">
    <property type="entry name" value="SET domain"/>
    <property type="match status" value="1"/>
</dbReference>
<organism evidence="3 5">
    <name type="scientific">Didymodactylos carnosus</name>
    <dbReference type="NCBI Taxonomy" id="1234261"/>
    <lineage>
        <taxon>Eukaryota</taxon>
        <taxon>Metazoa</taxon>
        <taxon>Spiralia</taxon>
        <taxon>Gnathifera</taxon>
        <taxon>Rotifera</taxon>
        <taxon>Eurotatoria</taxon>
        <taxon>Bdelloidea</taxon>
        <taxon>Philodinida</taxon>
        <taxon>Philodinidae</taxon>
        <taxon>Didymodactylos</taxon>
    </lineage>
</organism>